<feature type="transmembrane region" description="Helical" evidence="2">
    <location>
        <begin position="251"/>
        <end position="270"/>
    </location>
</feature>
<feature type="transmembrane region" description="Helical" evidence="2">
    <location>
        <begin position="317"/>
        <end position="339"/>
    </location>
</feature>
<dbReference type="Proteomes" id="UP001140453">
    <property type="component" value="Unassembled WGS sequence"/>
</dbReference>
<feature type="transmembrane region" description="Helical" evidence="2">
    <location>
        <begin position="290"/>
        <end position="310"/>
    </location>
</feature>
<evidence type="ECO:0000256" key="1">
    <source>
        <dbReference type="SAM" id="MobiDB-lite"/>
    </source>
</evidence>
<feature type="region of interest" description="Disordered" evidence="1">
    <location>
        <begin position="518"/>
        <end position="600"/>
    </location>
</feature>
<proteinExistence type="predicted"/>
<organism evidence="3 4">
    <name type="scientific">Gnomoniopsis smithogilvyi</name>
    <dbReference type="NCBI Taxonomy" id="1191159"/>
    <lineage>
        <taxon>Eukaryota</taxon>
        <taxon>Fungi</taxon>
        <taxon>Dikarya</taxon>
        <taxon>Ascomycota</taxon>
        <taxon>Pezizomycotina</taxon>
        <taxon>Sordariomycetes</taxon>
        <taxon>Sordariomycetidae</taxon>
        <taxon>Diaporthales</taxon>
        <taxon>Gnomoniaceae</taxon>
        <taxon>Gnomoniopsis</taxon>
    </lineage>
</organism>
<keyword evidence="2" id="KW-0472">Membrane</keyword>
<keyword evidence="2" id="KW-0812">Transmembrane</keyword>
<keyword evidence="4" id="KW-1185">Reference proteome</keyword>
<accession>A0A9W8YMT5</accession>
<evidence type="ECO:0000313" key="4">
    <source>
        <dbReference type="Proteomes" id="UP001140453"/>
    </source>
</evidence>
<keyword evidence="2" id="KW-1133">Transmembrane helix</keyword>
<comment type="caution">
    <text evidence="3">The sequence shown here is derived from an EMBL/GenBank/DDBJ whole genome shotgun (WGS) entry which is preliminary data.</text>
</comment>
<gene>
    <name evidence="3" type="ORF">N0V93_007701</name>
</gene>
<feature type="compositionally biased region" description="Polar residues" evidence="1">
    <location>
        <begin position="590"/>
        <end position="600"/>
    </location>
</feature>
<feature type="transmembrane region" description="Helical" evidence="2">
    <location>
        <begin position="433"/>
        <end position="455"/>
    </location>
</feature>
<feature type="transmembrane region" description="Helical" evidence="2">
    <location>
        <begin position="475"/>
        <end position="494"/>
    </location>
</feature>
<evidence type="ECO:0000313" key="3">
    <source>
        <dbReference type="EMBL" id="KAJ4387113.1"/>
    </source>
</evidence>
<dbReference type="EMBL" id="JAPEVB010000005">
    <property type="protein sequence ID" value="KAJ4387113.1"/>
    <property type="molecule type" value="Genomic_DNA"/>
</dbReference>
<dbReference type="OrthoDB" id="4582561at2759"/>
<protein>
    <submittedName>
        <fullName evidence="3">Uncharacterized protein</fullName>
    </submittedName>
</protein>
<reference evidence="3" key="1">
    <citation type="submission" date="2022-10" db="EMBL/GenBank/DDBJ databases">
        <title>Tapping the CABI collections for fungal endophytes: first genome assemblies for Collariella, Neodidymelliopsis, Ascochyta clinopodiicola, Didymella pomorum, Didymosphaeria variabile, Neocosmospora piperis and Neocucurbitaria cava.</title>
        <authorList>
            <person name="Hill R."/>
        </authorList>
    </citation>
    <scope>NUCLEOTIDE SEQUENCE</scope>
    <source>
        <strain evidence="3">IMI 355082</strain>
    </source>
</reference>
<dbReference type="AlphaFoldDB" id="A0A9W8YMT5"/>
<name>A0A9W8YMT5_9PEZI</name>
<feature type="transmembrane region" description="Helical" evidence="2">
    <location>
        <begin position="383"/>
        <end position="403"/>
    </location>
</feature>
<evidence type="ECO:0000256" key="2">
    <source>
        <dbReference type="SAM" id="Phobius"/>
    </source>
</evidence>
<sequence>MSNSVPVRLEDLGQQSFIPRPFGGRSQVVLNTTSFSAILSQLNNVDQSLAAQENLEEPGPLSILSTGCYLNATSENAADGSGMRAGDGYRDCPAACADPSTMFNSSYTLWNCLTLGAASAYVADYDLSVNSADLTSVGLRMGFDSLDQFNATQIFYDALQCIKGSCSDYSLGSCSKNVTGLTLDGVQNEVLTLFNGLQSYCSGMESVVNSDLAGPGQRRTPWQRAGEHQKHLQRSRPAAALTSALVEFQEVQTFFVISIQFATLIIFAGSDHAAMLSSTNSFAEAVTNVQIVQLLSINGMLPVLFTQIGLMRLGIRWWYMMTLVLGVFVTGLVVSQQSLMPTYTTLWTYFKEESPIDTCGGNPSPMTYCLDSLDGLNATLSRMNSGLVVGCMVIVALLMDQIWHSLNRNGRMDEGLDNWEISNARVLFIRRRVAPVLLGIMWFGLEFALLIYVGIYLKSVIGILKFVGTSASDWTFGQLVAIMVWAPVIGKYLYFNAFGITEGVGKRLHRRYKVVEVGESEDDDGPGPKPTLSSHEKEEGGIEMGLPRKKPSWHTLSREDTLVATLTPATPNTPYADSPYKTDFGKKNETNPFDQRFNQF</sequence>